<name>W4LYI6_9BACT</name>
<accession>W4LYI6</accession>
<proteinExistence type="predicted"/>
<comment type="caution">
    <text evidence="1">The sequence shown here is derived from an EMBL/GenBank/DDBJ whole genome shotgun (WGS) entry which is preliminary data.</text>
</comment>
<dbReference type="EMBL" id="AZHX01001473">
    <property type="protein sequence ID" value="ETX03000.1"/>
    <property type="molecule type" value="Genomic_DNA"/>
</dbReference>
<keyword evidence="2" id="KW-1185">Reference proteome</keyword>
<protein>
    <submittedName>
        <fullName evidence="1">Uncharacterized protein</fullName>
    </submittedName>
</protein>
<sequence length="47" mass="5384">MGIENLNDRFETTWVTIRCAKFGLWKIVEKVKVLPRAGRRGVSHGIT</sequence>
<evidence type="ECO:0000313" key="2">
    <source>
        <dbReference type="Proteomes" id="UP000019140"/>
    </source>
</evidence>
<dbReference type="HOGENOM" id="CLU_3165887_0_0_7"/>
<organism evidence="1 2">
    <name type="scientific">Candidatus Entotheonella gemina</name>
    <dbReference type="NCBI Taxonomy" id="1429439"/>
    <lineage>
        <taxon>Bacteria</taxon>
        <taxon>Pseudomonadati</taxon>
        <taxon>Nitrospinota/Tectimicrobiota group</taxon>
        <taxon>Candidatus Tectimicrobiota</taxon>
        <taxon>Candidatus Entotheonellia</taxon>
        <taxon>Candidatus Entotheonellales</taxon>
        <taxon>Candidatus Entotheonellaceae</taxon>
        <taxon>Candidatus Entotheonella</taxon>
    </lineage>
</organism>
<dbReference type="Proteomes" id="UP000019140">
    <property type="component" value="Unassembled WGS sequence"/>
</dbReference>
<dbReference type="AlphaFoldDB" id="W4LYI6"/>
<reference evidence="1 2" key="1">
    <citation type="journal article" date="2014" name="Nature">
        <title>An environmental bacterial taxon with a large and distinct metabolic repertoire.</title>
        <authorList>
            <person name="Wilson M.C."/>
            <person name="Mori T."/>
            <person name="Ruckert C."/>
            <person name="Uria A.R."/>
            <person name="Helf M.J."/>
            <person name="Takada K."/>
            <person name="Gernert C."/>
            <person name="Steffens U.A."/>
            <person name="Heycke N."/>
            <person name="Schmitt S."/>
            <person name="Rinke C."/>
            <person name="Helfrich E.J."/>
            <person name="Brachmann A.O."/>
            <person name="Gurgui C."/>
            <person name="Wakimoto T."/>
            <person name="Kracht M."/>
            <person name="Crusemann M."/>
            <person name="Hentschel U."/>
            <person name="Abe I."/>
            <person name="Matsunaga S."/>
            <person name="Kalinowski J."/>
            <person name="Takeyama H."/>
            <person name="Piel J."/>
        </authorList>
    </citation>
    <scope>NUCLEOTIDE SEQUENCE [LARGE SCALE GENOMIC DNA]</scope>
    <source>
        <strain evidence="2">TSY2</strain>
    </source>
</reference>
<evidence type="ECO:0000313" key="1">
    <source>
        <dbReference type="EMBL" id="ETX03000.1"/>
    </source>
</evidence>
<gene>
    <name evidence="1" type="ORF">ETSY2_34320</name>
</gene>